<reference evidence="2" key="2">
    <citation type="submission" date="2021-08" db="EMBL/GenBank/DDBJ databases">
        <authorList>
            <person name="Gostincar C."/>
            <person name="Sun X."/>
            <person name="Song Z."/>
            <person name="Gunde-Cimerman N."/>
        </authorList>
    </citation>
    <scope>NUCLEOTIDE SEQUENCE</scope>
    <source>
        <strain evidence="2">EXF-9298</strain>
    </source>
</reference>
<accession>A0A9P8JW30</accession>
<dbReference type="Proteomes" id="UP000729357">
    <property type="component" value="Unassembled WGS sequence"/>
</dbReference>
<evidence type="ECO:0000256" key="1">
    <source>
        <dbReference type="SAM" id="MobiDB-lite"/>
    </source>
</evidence>
<protein>
    <submittedName>
        <fullName evidence="2">Uncharacterized protein</fullName>
    </submittedName>
</protein>
<name>A0A9P8JW30_AURME</name>
<dbReference type="EMBL" id="JAHFXS010000626">
    <property type="protein sequence ID" value="KAG9983200.1"/>
    <property type="molecule type" value="Genomic_DNA"/>
</dbReference>
<feature type="compositionally biased region" description="Basic and acidic residues" evidence="1">
    <location>
        <begin position="32"/>
        <end position="58"/>
    </location>
</feature>
<comment type="caution">
    <text evidence="2">The sequence shown here is derived from an EMBL/GenBank/DDBJ whole genome shotgun (WGS) entry which is preliminary data.</text>
</comment>
<sequence length="337" mass="38073">MPPILLMKRTLDDLEDLDDFDDFNASEDEKDLVEAQTKRLRDKSPIATNKEPKEKHVQSEEKDIVDRVVELMMPRIEAQMQQLVNGAAMPQQYQFGNRHQSAVQQYHERTQAPPVTALKQDTTNNPSRPDDPLQTFFQEAAQAADTPTIIGPTSNRRVPFMARRHRQMATPGFAPNAQTISNGTADLNPEDDPQFRLQRGVESVMQLWHEFFVGSAVVEIGGDKAETTKKVLKMMDAERVAHNLSLVQYHAWARDKYGYHASSRTHLPKFVADLGEAPEEAIELEARTRSQQDEEDGIVRDHSTDIVTAILEHERESESRSRQGQESSVPPSPASLV</sequence>
<organism evidence="2 3">
    <name type="scientific">Aureobasidium melanogenum</name>
    <name type="common">Aureobasidium pullulans var. melanogenum</name>
    <dbReference type="NCBI Taxonomy" id="46634"/>
    <lineage>
        <taxon>Eukaryota</taxon>
        <taxon>Fungi</taxon>
        <taxon>Dikarya</taxon>
        <taxon>Ascomycota</taxon>
        <taxon>Pezizomycotina</taxon>
        <taxon>Dothideomycetes</taxon>
        <taxon>Dothideomycetidae</taxon>
        <taxon>Dothideales</taxon>
        <taxon>Saccotheciaceae</taxon>
        <taxon>Aureobasidium</taxon>
    </lineage>
</organism>
<feature type="non-terminal residue" evidence="2">
    <location>
        <position position="1"/>
    </location>
</feature>
<gene>
    <name evidence="2" type="ORF">KCU98_g6267</name>
</gene>
<feature type="compositionally biased region" description="Basic and acidic residues" evidence="1">
    <location>
        <begin position="312"/>
        <end position="323"/>
    </location>
</feature>
<feature type="region of interest" description="Disordered" evidence="1">
    <location>
        <begin position="28"/>
        <end position="58"/>
    </location>
</feature>
<reference evidence="2" key="1">
    <citation type="journal article" date="2021" name="J Fungi (Basel)">
        <title>Virulence traits and population genomics of the black yeast Aureobasidium melanogenum.</title>
        <authorList>
            <person name="Cernosa A."/>
            <person name="Sun X."/>
            <person name="Gostincar C."/>
            <person name="Fang C."/>
            <person name="Gunde-Cimerman N."/>
            <person name="Song Z."/>
        </authorList>
    </citation>
    <scope>NUCLEOTIDE SEQUENCE</scope>
    <source>
        <strain evidence="2">EXF-9298</strain>
    </source>
</reference>
<evidence type="ECO:0000313" key="3">
    <source>
        <dbReference type="Proteomes" id="UP000729357"/>
    </source>
</evidence>
<evidence type="ECO:0000313" key="2">
    <source>
        <dbReference type="EMBL" id="KAG9983200.1"/>
    </source>
</evidence>
<proteinExistence type="predicted"/>
<keyword evidence="3" id="KW-1185">Reference proteome</keyword>
<feature type="region of interest" description="Disordered" evidence="1">
    <location>
        <begin position="312"/>
        <end position="337"/>
    </location>
</feature>
<dbReference type="AlphaFoldDB" id="A0A9P8JW30"/>